<accession>A0A3G3MAI9</accession>
<gene>
    <name evidence="2" type="primary">53</name>
    <name evidence="2" type="ORF">SEA_NORDENBERG_53</name>
</gene>
<sequence>MSHCLDTTWSDKQGIQRGVGPETKIVPQNSDQGQNGQTPNRPLEPTP</sequence>
<dbReference type="EMBL" id="MH976514">
    <property type="protein sequence ID" value="AYR03147.1"/>
    <property type="molecule type" value="Genomic_DNA"/>
</dbReference>
<protein>
    <submittedName>
        <fullName evidence="2">Uncharacterized protein</fullName>
    </submittedName>
</protein>
<dbReference type="KEGG" id="vg:65117156"/>
<feature type="compositionally biased region" description="Polar residues" evidence="1">
    <location>
        <begin position="26"/>
        <end position="40"/>
    </location>
</feature>
<name>A0A3G3MAI9_9CAUD</name>
<proteinExistence type="predicted"/>
<evidence type="ECO:0000313" key="2">
    <source>
        <dbReference type="EMBL" id="AYR03147.1"/>
    </source>
</evidence>
<dbReference type="GeneID" id="65117156"/>
<feature type="region of interest" description="Disordered" evidence="1">
    <location>
        <begin position="1"/>
        <end position="47"/>
    </location>
</feature>
<dbReference type="RefSeq" id="YP_010099468.1">
    <property type="nucleotide sequence ID" value="NC_055777.1"/>
</dbReference>
<reference evidence="2 3" key="1">
    <citation type="submission" date="2018-09" db="EMBL/GenBank/DDBJ databases">
        <authorList>
            <person name="Pope W.H."/>
            <person name="Garlena R.A."/>
            <person name="Russell D.A."/>
            <person name="Jacobs-Sera D."/>
            <person name="Hatfull G.F."/>
        </authorList>
    </citation>
    <scope>NUCLEOTIDE SEQUENCE [LARGE SCALE GENOMIC DNA]</scope>
</reference>
<evidence type="ECO:0000313" key="3">
    <source>
        <dbReference type="Proteomes" id="UP000280467"/>
    </source>
</evidence>
<dbReference type="Proteomes" id="UP000280467">
    <property type="component" value="Segment"/>
</dbReference>
<organism evidence="2 3">
    <name type="scientific">Gordonia phage Nordenberg</name>
    <dbReference type="NCBI Taxonomy" id="2483672"/>
    <lineage>
        <taxon>Viruses</taxon>
        <taxon>Duplodnaviria</taxon>
        <taxon>Heunggongvirae</taxon>
        <taxon>Uroviricota</taxon>
        <taxon>Caudoviricetes</taxon>
        <taxon>Stackebrandtviridae</taxon>
        <taxon>Schenleyvirinae</taxon>
        <taxon>Vividuovirus</taxon>
        <taxon>Vividuovirus nordenberg</taxon>
    </lineage>
</organism>
<evidence type="ECO:0000256" key="1">
    <source>
        <dbReference type="SAM" id="MobiDB-lite"/>
    </source>
</evidence>
<feature type="compositionally biased region" description="Polar residues" evidence="1">
    <location>
        <begin position="1"/>
        <end position="13"/>
    </location>
</feature>
<keyword evidence="3" id="KW-1185">Reference proteome</keyword>